<evidence type="ECO:0000259" key="2">
    <source>
        <dbReference type="Pfam" id="PF01648"/>
    </source>
</evidence>
<organism evidence="4 5">
    <name type="scientific">Streptomyces longisporoflavus</name>
    <dbReference type="NCBI Taxonomy" id="28044"/>
    <lineage>
        <taxon>Bacteria</taxon>
        <taxon>Bacillati</taxon>
        <taxon>Actinomycetota</taxon>
        <taxon>Actinomycetes</taxon>
        <taxon>Kitasatosporales</taxon>
        <taxon>Streptomycetaceae</taxon>
        <taxon>Streptomyces</taxon>
    </lineage>
</organism>
<gene>
    <name evidence="4" type="ORF">ACH4F9_06890</name>
</gene>
<dbReference type="Proteomes" id="UP001610818">
    <property type="component" value="Unassembled WGS sequence"/>
</dbReference>
<dbReference type="SUPFAM" id="SSF56214">
    <property type="entry name" value="4'-phosphopantetheinyl transferase"/>
    <property type="match status" value="1"/>
</dbReference>
<evidence type="ECO:0000259" key="3">
    <source>
        <dbReference type="Pfam" id="PF17837"/>
    </source>
</evidence>
<feature type="domain" description="4'-phosphopantetheinyl transferase N-terminal" evidence="3">
    <location>
        <begin position="35"/>
        <end position="102"/>
    </location>
</feature>
<dbReference type="InterPro" id="IPR003542">
    <property type="entry name" value="Enbac_synth_compD-like"/>
</dbReference>
<dbReference type="GO" id="GO:0016740">
    <property type="term" value="F:transferase activity"/>
    <property type="evidence" value="ECO:0007669"/>
    <property type="project" value="UniProtKB-KW"/>
</dbReference>
<keyword evidence="5" id="KW-1185">Reference proteome</keyword>
<name>A0ABW7QIC6_9ACTN</name>
<dbReference type="InterPro" id="IPR037143">
    <property type="entry name" value="4-PPantetheinyl_Trfase_dom_sf"/>
</dbReference>
<evidence type="ECO:0000256" key="1">
    <source>
        <dbReference type="ARBA" id="ARBA00022679"/>
    </source>
</evidence>
<accession>A0ABW7QIC6</accession>
<evidence type="ECO:0000313" key="4">
    <source>
        <dbReference type="EMBL" id="MFH8544723.1"/>
    </source>
</evidence>
<dbReference type="Pfam" id="PF17837">
    <property type="entry name" value="4PPT_N"/>
    <property type="match status" value="1"/>
</dbReference>
<protein>
    <submittedName>
        <fullName evidence="4">4'-phosphopantetheinyl transferase</fullName>
    </submittedName>
</protein>
<dbReference type="Pfam" id="PF01648">
    <property type="entry name" value="ACPS"/>
    <property type="match status" value="1"/>
</dbReference>
<dbReference type="PANTHER" id="PTHR38096">
    <property type="entry name" value="ENTEROBACTIN SYNTHASE COMPONENT D"/>
    <property type="match status" value="1"/>
</dbReference>
<dbReference type="EMBL" id="JBIRGQ010000001">
    <property type="protein sequence ID" value="MFH8544723.1"/>
    <property type="molecule type" value="Genomic_DNA"/>
</dbReference>
<sequence length="235" mass="26011">MTSRIATPLLARVVPDDIVVEEFRTDPDGIVLHPDEEALIARSVPERRREFTTGRHCAHRALERLGRPAPAILPDPKGSPHWPTAVVGSITHCAGYRAAAVAGTARVRSLGIDATPNDPLPEGVLEAIGLPAERRRVQEHLAAHPSVRWDRILFSAKESIYKTWYPLVRRSLGFEEADMEFRPDTEFRPGRDAADEGSFTARILPLVPEPGFPRQLSGRYAVRDGLVLTAITLRP</sequence>
<dbReference type="RefSeq" id="WP_397708776.1">
    <property type="nucleotide sequence ID" value="NZ_JBIRGN010000001.1"/>
</dbReference>
<dbReference type="InterPro" id="IPR008278">
    <property type="entry name" value="4-PPantetheinyl_Trfase_dom"/>
</dbReference>
<dbReference type="PRINTS" id="PR01399">
    <property type="entry name" value="ENTSNTHTASED"/>
</dbReference>
<proteinExistence type="predicted"/>
<reference evidence="4 5" key="1">
    <citation type="submission" date="2024-10" db="EMBL/GenBank/DDBJ databases">
        <title>The Natural Products Discovery Center: Release of the First 8490 Sequenced Strains for Exploring Actinobacteria Biosynthetic Diversity.</title>
        <authorList>
            <person name="Kalkreuter E."/>
            <person name="Kautsar S.A."/>
            <person name="Yang D."/>
            <person name="Bader C.D."/>
            <person name="Teijaro C.N."/>
            <person name="Fluegel L."/>
            <person name="Davis C.M."/>
            <person name="Simpson J.R."/>
            <person name="Lauterbach L."/>
            <person name="Steele A.D."/>
            <person name="Gui C."/>
            <person name="Meng S."/>
            <person name="Li G."/>
            <person name="Viehrig K."/>
            <person name="Ye F."/>
            <person name="Su P."/>
            <person name="Kiefer A.F."/>
            <person name="Nichols A."/>
            <person name="Cepeda A.J."/>
            <person name="Yan W."/>
            <person name="Fan B."/>
            <person name="Jiang Y."/>
            <person name="Adhikari A."/>
            <person name="Zheng C.-J."/>
            <person name="Schuster L."/>
            <person name="Cowan T.M."/>
            <person name="Smanski M.J."/>
            <person name="Chevrette M.G."/>
            <person name="De Carvalho L.P.S."/>
            <person name="Shen B."/>
        </authorList>
    </citation>
    <scope>NUCLEOTIDE SEQUENCE [LARGE SCALE GENOMIC DNA]</scope>
    <source>
        <strain evidence="4 5">NPDC017990</strain>
    </source>
</reference>
<keyword evidence="1 4" id="KW-0808">Transferase</keyword>
<comment type="caution">
    <text evidence="4">The sequence shown here is derived from an EMBL/GenBank/DDBJ whole genome shotgun (WGS) entry which is preliminary data.</text>
</comment>
<dbReference type="InterPro" id="IPR041354">
    <property type="entry name" value="4PPT_N"/>
</dbReference>
<feature type="domain" description="4'-phosphopantetheinyl transferase" evidence="2">
    <location>
        <begin position="109"/>
        <end position="189"/>
    </location>
</feature>
<dbReference type="PANTHER" id="PTHR38096:SF1">
    <property type="entry name" value="ENTEROBACTIN SYNTHASE COMPONENT D"/>
    <property type="match status" value="1"/>
</dbReference>
<evidence type="ECO:0000313" key="5">
    <source>
        <dbReference type="Proteomes" id="UP001610818"/>
    </source>
</evidence>